<dbReference type="AlphaFoldDB" id="A0A928KW02"/>
<name>A0A928KW02_9FIRM</name>
<dbReference type="PANTHER" id="PTHR39185">
    <property type="entry name" value="SWARMING MOTILITY PROTEIN SWRD"/>
    <property type="match status" value="1"/>
</dbReference>
<reference evidence="1" key="1">
    <citation type="submission" date="2019-04" db="EMBL/GenBank/DDBJ databases">
        <title>Evolution of Biomass-Degrading Anaerobic Consortia Revealed by Metagenomics.</title>
        <authorList>
            <person name="Peng X."/>
        </authorList>
    </citation>
    <scope>NUCLEOTIDE SEQUENCE</scope>
    <source>
        <strain evidence="1">SIG551</strain>
    </source>
</reference>
<dbReference type="Pfam" id="PF06289">
    <property type="entry name" value="FlbD"/>
    <property type="match status" value="1"/>
</dbReference>
<evidence type="ECO:0000313" key="1">
    <source>
        <dbReference type="EMBL" id="MBE6832644.1"/>
    </source>
</evidence>
<proteinExistence type="predicted"/>
<organism evidence="1 2">
    <name type="scientific">Faecalispora sporosphaeroides</name>
    <dbReference type="NCBI Taxonomy" id="1549"/>
    <lineage>
        <taxon>Bacteria</taxon>
        <taxon>Bacillati</taxon>
        <taxon>Bacillota</taxon>
        <taxon>Clostridia</taxon>
        <taxon>Eubacteriales</taxon>
        <taxon>Oscillospiraceae</taxon>
        <taxon>Faecalispora</taxon>
    </lineage>
</organism>
<protein>
    <submittedName>
        <fullName evidence="1">Endoflagellar protein</fullName>
    </submittedName>
</protein>
<dbReference type="RefSeq" id="WP_020073275.1">
    <property type="nucleotide sequence ID" value="NZ_JBKWRC010000001.1"/>
</dbReference>
<accession>A0A928KW02</accession>
<gene>
    <name evidence="1" type="ORF">E7512_03535</name>
</gene>
<sequence length="66" mass="7578">MVELTNMNGVTFVLNSSLIETIELIPETKVTTTTGKYFLVREKPEEIVQKVIAYNQKIFQNDIRTS</sequence>
<dbReference type="InterPro" id="IPR009384">
    <property type="entry name" value="SwrD-like"/>
</dbReference>
<evidence type="ECO:0000313" key="2">
    <source>
        <dbReference type="Proteomes" id="UP000754750"/>
    </source>
</evidence>
<dbReference type="PANTHER" id="PTHR39185:SF1">
    <property type="entry name" value="SWARMING MOTILITY PROTEIN SWRD"/>
    <property type="match status" value="1"/>
</dbReference>
<dbReference type="Proteomes" id="UP000754750">
    <property type="component" value="Unassembled WGS sequence"/>
</dbReference>
<dbReference type="EMBL" id="SVNY01000002">
    <property type="protein sequence ID" value="MBE6832644.1"/>
    <property type="molecule type" value="Genomic_DNA"/>
</dbReference>
<comment type="caution">
    <text evidence="1">The sequence shown here is derived from an EMBL/GenBank/DDBJ whole genome shotgun (WGS) entry which is preliminary data.</text>
</comment>